<keyword evidence="4" id="KW-1185">Reference proteome</keyword>
<evidence type="ECO:0000259" key="1">
    <source>
        <dbReference type="SMART" id="SM00256"/>
    </source>
</evidence>
<dbReference type="SMART" id="SM00579">
    <property type="entry name" value="FBD"/>
    <property type="match status" value="1"/>
</dbReference>
<protein>
    <recommendedName>
        <fullName evidence="5">F-box domain-containing protein</fullName>
    </recommendedName>
</protein>
<dbReference type="InterPro" id="IPR032675">
    <property type="entry name" value="LRR_dom_sf"/>
</dbReference>
<dbReference type="AlphaFoldDB" id="A0A835GZ60"/>
<dbReference type="InterPro" id="IPR006566">
    <property type="entry name" value="FBD"/>
</dbReference>
<dbReference type="InterPro" id="IPR053781">
    <property type="entry name" value="F-box_AtFBL13-like"/>
</dbReference>
<sequence length="448" mass="50964">MDASASTLSCESKSVCEGCSSGVNEDRISNLPDHILHHILSLLPTKYAVGTSVLSTRWNYLWTSISSLDFCDTLLQSERTVCTDEHDMIFMNFVDRVLLHHDAAYIHKFSLLCRRNLDTYRVNAWISSVLRRKVRELDLLFYRRNESVFPRSLFTCQSLTTLTIQHSVVKIPPSSVFSCLKVLFFIDLKICSDEGILEVTFTCPKLEECNILECQWVKIKTVIVSASSLKALTISDYEDDVDDYEIKVYAKGLISLDLETKLSRELSLYNPSSVVVASIDIFEADINDRSSKLLRGICNVKDLLLTDTSIMALSRANLLHTFSDLKHLRVCLYTDEFAGEYLRELLCCLPNLETLCFMNELELCSFEEHGTIPGCVCSHLKSVEFREFYGSENELSWVKLLLNNGKALKKLTVISSSQLSEDPQRQMEVTKQLQMLPRESKCCVVEIS</sequence>
<reference evidence="3 4" key="1">
    <citation type="submission" date="2020-10" db="EMBL/GenBank/DDBJ databases">
        <title>The Coptis chinensis genome and diversification of protoberbering-type alkaloids.</title>
        <authorList>
            <person name="Wang B."/>
            <person name="Shu S."/>
            <person name="Song C."/>
            <person name="Liu Y."/>
        </authorList>
    </citation>
    <scope>NUCLEOTIDE SEQUENCE [LARGE SCALE GENOMIC DNA]</scope>
    <source>
        <strain evidence="3">HL-2020</strain>
        <tissue evidence="3">Leaf</tissue>
    </source>
</reference>
<evidence type="ECO:0000313" key="4">
    <source>
        <dbReference type="Proteomes" id="UP000631114"/>
    </source>
</evidence>
<dbReference type="InterPro" id="IPR001810">
    <property type="entry name" value="F-box_dom"/>
</dbReference>
<dbReference type="Gene3D" id="3.80.10.10">
    <property type="entry name" value="Ribonuclease Inhibitor"/>
    <property type="match status" value="1"/>
</dbReference>
<dbReference type="Pfam" id="PF08387">
    <property type="entry name" value="FBD"/>
    <property type="match status" value="1"/>
</dbReference>
<dbReference type="SUPFAM" id="SSF52058">
    <property type="entry name" value="L domain-like"/>
    <property type="match status" value="1"/>
</dbReference>
<feature type="domain" description="FBD" evidence="2">
    <location>
        <begin position="374"/>
        <end position="448"/>
    </location>
</feature>
<dbReference type="InterPro" id="IPR036047">
    <property type="entry name" value="F-box-like_dom_sf"/>
</dbReference>
<feature type="domain" description="F-box" evidence="1">
    <location>
        <begin position="31"/>
        <end position="71"/>
    </location>
</feature>
<dbReference type="Proteomes" id="UP000631114">
    <property type="component" value="Unassembled WGS sequence"/>
</dbReference>
<dbReference type="Gene3D" id="1.20.1280.50">
    <property type="match status" value="1"/>
</dbReference>
<evidence type="ECO:0008006" key="5">
    <source>
        <dbReference type="Google" id="ProtNLM"/>
    </source>
</evidence>
<dbReference type="CDD" id="cd22160">
    <property type="entry name" value="F-box_AtFBL13-like"/>
    <property type="match status" value="1"/>
</dbReference>
<dbReference type="EMBL" id="JADFTS010000009">
    <property type="protein sequence ID" value="KAF9589596.1"/>
    <property type="molecule type" value="Genomic_DNA"/>
</dbReference>
<dbReference type="Pfam" id="PF00646">
    <property type="entry name" value="F-box"/>
    <property type="match status" value="1"/>
</dbReference>
<dbReference type="PANTHER" id="PTHR31900">
    <property type="entry name" value="F-BOX/RNI SUPERFAMILY PROTEIN-RELATED"/>
    <property type="match status" value="1"/>
</dbReference>
<evidence type="ECO:0000313" key="3">
    <source>
        <dbReference type="EMBL" id="KAF9589596.1"/>
    </source>
</evidence>
<organism evidence="3 4">
    <name type="scientific">Coptis chinensis</name>
    <dbReference type="NCBI Taxonomy" id="261450"/>
    <lineage>
        <taxon>Eukaryota</taxon>
        <taxon>Viridiplantae</taxon>
        <taxon>Streptophyta</taxon>
        <taxon>Embryophyta</taxon>
        <taxon>Tracheophyta</taxon>
        <taxon>Spermatophyta</taxon>
        <taxon>Magnoliopsida</taxon>
        <taxon>Ranunculales</taxon>
        <taxon>Ranunculaceae</taxon>
        <taxon>Coptidoideae</taxon>
        <taxon>Coptis</taxon>
    </lineage>
</organism>
<dbReference type="InterPro" id="IPR050232">
    <property type="entry name" value="FBL13/AtMIF1-like"/>
</dbReference>
<evidence type="ECO:0000259" key="2">
    <source>
        <dbReference type="SMART" id="SM00579"/>
    </source>
</evidence>
<name>A0A835GZ60_9MAGN</name>
<dbReference type="SMART" id="SM00256">
    <property type="entry name" value="FBOX"/>
    <property type="match status" value="1"/>
</dbReference>
<gene>
    <name evidence="3" type="ORF">IFM89_025879</name>
</gene>
<proteinExistence type="predicted"/>
<dbReference type="PANTHER" id="PTHR31900:SF30">
    <property type="entry name" value="SUPERFAMILY PROTEIN, PUTATIVE-RELATED"/>
    <property type="match status" value="1"/>
</dbReference>
<accession>A0A835GZ60</accession>
<comment type="caution">
    <text evidence="3">The sequence shown here is derived from an EMBL/GenBank/DDBJ whole genome shotgun (WGS) entry which is preliminary data.</text>
</comment>
<dbReference type="OrthoDB" id="612216at2759"/>
<dbReference type="SUPFAM" id="SSF81383">
    <property type="entry name" value="F-box domain"/>
    <property type="match status" value="1"/>
</dbReference>